<evidence type="ECO:0000313" key="4">
    <source>
        <dbReference type="Proteomes" id="UP001235939"/>
    </source>
</evidence>
<feature type="domain" description="CCHC-type" evidence="2">
    <location>
        <begin position="325"/>
        <end position="341"/>
    </location>
</feature>
<proteinExistence type="predicted"/>
<feature type="non-terminal residue" evidence="3">
    <location>
        <position position="1"/>
    </location>
</feature>
<feature type="compositionally biased region" description="Pro residues" evidence="1">
    <location>
        <begin position="1042"/>
        <end position="1072"/>
    </location>
</feature>
<protein>
    <recommendedName>
        <fullName evidence="2">CCHC-type domain-containing protein</fullName>
    </recommendedName>
</protein>
<feature type="compositionally biased region" description="Pro residues" evidence="1">
    <location>
        <begin position="555"/>
        <end position="575"/>
    </location>
</feature>
<feature type="compositionally biased region" description="Low complexity" evidence="1">
    <location>
        <begin position="395"/>
        <end position="404"/>
    </location>
</feature>
<accession>A0ABY6KQY9</accession>
<feature type="compositionally biased region" description="Low complexity" evidence="1">
    <location>
        <begin position="1481"/>
        <end position="1499"/>
    </location>
</feature>
<feature type="compositionally biased region" description="Pro residues" evidence="1">
    <location>
        <begin position="405"/>
        <end position="428"/>
    </location>
</feature>
<feature type="region of interest" description="Disordered" evidence="1">
    <location>
        <begin position="984"/>
        <end position="1094"/>
    </location>
</feature>
<feature type="compositionally biased region" description="Low complexity" evidence="1">
    <location>
        <begin position="1367"/>
        <end position="1378"/>
    </location>
</feature>
<feature type="compositionally biased region" description="Pro residues" evidence="1">
    <location>
        <begin position="1846"/>
        <end position="1861"/>
    </location>
</feature>
<feature type="compositionally biased region" description="Pro residues" evidence="1">
    <location>
        <begin position="1238"/>
        <end position="1254"/>
    </location>
</feature>
<reference evidence="3 4" key="1">
    <citation type="submission" date="2022-01" db="EMBL/GenBank/DDBJ databases">
        <title>A chromosomal length assembly of Cordylochernes scorpioides.</title>
        <authorList>
            <person name="Zeh D."/>
            <person name="Zeh J."/>
        </authorList>
    </citation>
    <scope>NUCLEOTIDE SEQUENCE [LARGE SCALE GENOMIC DNA]</scope>
    <source>
        <strain evidence="3">IN4F17</strain>
        <tissue evidence="3">Whole Body</tissue>
    </source>
</reference>
<dbReference type="PANTHER" id="PTHR24216:SF65">
    <property type="entry name" value="PAXILLIN-LIKE PROTEIN 1"/>
    <property type="match status" value="1"/>
</dbReference>
<feature type="region of interest" description="Disordered" evidence="1">
    <location>
        <begin position="636"/>
        <end position="673"/>
    </location>
</feature>
<gene>
    <name evidence="3" type="ORF">LAZ67_8002447</name>
</gene>
<dbReference type="InterPro" id="IPR001878">
    <property type="entry name" value="Znf_CCHC"/>
</dbReference>
<feature type="region of interest" description="Disordered" evidence="1">
    <location>
        <begin position="1699"/>
        <end position="1737"/>
    </location>
</feature>
<feature type="compositionally biased region" description="Low complexity" evidence="1">
    <location>
        <begin position="756"/>
        <end position="771"/>
    </location>
</feature>
<dbReference type="EMBL" id="CP092870">
    <property type="protein sequence ID" value="UYV71268.1"/>
    <property type="molecule type" value="Genomic_DNA"/>
</dbReference>
<feature type="compositionally biased region" description="Low complexity" evidence="1">
    <location>
        <begin position="346"/>
        <end position="362"/>
    </location>
</feature>
<feature type="region of interest" description="Disordered" evidence="1">
    <location>
        <begin position="96"/>
        <end position="145"/>
    </location>
</feature>
<feature type="region of interest" description="Disordered" evidence="1">
    <location>
        <begin position="1367"/>
        <end position="1419"/>
    </location>
</feature>
<feature type="domain" description="CCHC-type" evidence="2">
    <location>
        <begin position="968"/>
        <end position="984"/>
    </location>
</feature>
<organism evidence="3 4">
    <name type="scientific">Cordylochernes scorpioides</name>
    <dbReference type="NCBI Taxonomy" id="51811"/>
    <lineage>
        <taxon>Eukaryota</taxon>
        <taxon>Metazoa</taxon>
        <taxon>Ecdysozoa</taxon>
        <taxon>Arthropoda</taxon>
        <taxon>Chelicerata</taxon>
        <taxon>Arachnida</taxon>
        <taxon>Pseudoscorpiones</taxon>
        <taxon>Cheliferoidea</taxon>
        <taxon>Chernetidae</taxon>
        <taxon>Cordylochernes</taxon>
    </lineage>
</organism>
<feature type="region of interest" description="Disordered" evidence="1">
    <location>
        <begin position="1174"/>
        <end position="1271"/>
    </location>
</feature>
<feature type="compositionally biased region" description="Pro residues" evidence="1">
    <location>
        <begin position="1708"/>
        <end position="1718"/>
    </location>
</feature>
<evidence type="ECO:0000313" key="3">
    <source>
        <dbReference type="EMBL" id="UYV71268.1"/>
    </source>
</evidence>
<feature type="compositionally biased region" description="Polar residues" evidence="1">
    <location>
        <begin position="1174"/>
        <end position="1193"/>
    </location>
</feature>
<sequence length="2038" mass="218283">MATNFIRAESPSKAEQKPVRHGSLAQPCAELSANQDLQNEIPIALRKNQNYVNPPAGGQDANSAAPVDLAAIPTSNAAAQVRRNWADITEEVNPGAEEGFTLVQGRKRRRGSGNSPTTAAPSSNAGASRTIRRPQSSAGSVPRAQEIRATRAHIADARARQASSSEEHCVYIEHSPELEPFHYLRALDRMLGGTAGVIQITKVNGHQLLGLTNRGLAERLISEGLEVEGTLLRAFPFRKRAGRITVGNLPFFVADSAVITALSPYGRVTSIAPKQMKAGPYVYVDGRRDVFITLHEGITIERLPTRLDINIKGQAWPAYLSSGIRCSRCHGQGHRRANCPLLAGLANNTRTAPPTTPAGVPSPTTPAPPQRSAAQLPAPTPSNPAMEVCSAPPVARAALHSSAPRPSPPAAPAFPMEETPPAPPPVTPAPSLRTPGSREPAAQTPDVEMPIVEETFASSTSSAKNATRVDLDAFIEGHPSVSFAKTDALGLGREEVLDLLSSRTKAQRKGPLLSPTQCDALVGLIGQILDLRPGAASNLYKVLGQVKAELRTTPAEPPTPPLPAPRPSGPTPPTPHSEELMPAVMTPPPPALEDDPDMIQWQIGCFCCKYTTCLHSAVRPRVARAPGLSPLAGGEMLLGMPSSASPGSSGSAGQEPGRPSIPSPTGGRISSENGNEKIISKENAENRVHANPPTGVRNANLAAARGDVTTGSAAATSSNGAARVLGSWADSIEDQGPGEDDDFTVIKSKKRRRDSPGSPAAAAPSSGTRGAWATRRPRSSTGWAPRAEEVKTTRAHIAEARARQASSTEDHCVYIERSPELDPYHYMRALDRMLGGTREVFQMTKMNGHFLVGLANRGLAERLINEGLEVEGTLHRAFPFRKRAERITVGNLPFIVGDAAVISALSPFGRVTSIAPKLMKAGPYIYNDGRREAFIILREGMTIERLPTRLDILIKGEAWPAYLSSGIRCSRCRGQGHRRANCPLLAGRTTEPGPATPTSPTSVPPATAPRLPQQPSAQPPPPASPSPTMEVSDVPPASRAAPLPPAALRPSPPAPSALPVEDAPPAPPPVTPAPSLRAPGGSVSPQSAKLRPSAQDIEMTAIEESSASSTSSSRTTRNATRIDLDAFIETHPSVSFAWMDALGLGRKEVLEDQGPEEWTPPVTSAGRRYRRHNQTNIGSEARSRQQLIQSPRTGQDHLSRRRFTSHGKQLSPASRTPQLPAPTEMEEGVPITEEERCAPPPPAPRLAGPIPPVPHGDTTTPAMTTPPPPLSMDRRWKMAGDLIHELSREIDLEHTFQSQVDLDDIVRAVLYPGDREPFIKRLPTRNRYILGGFISTAIWRARDADPSMLEIHMVQAMIIMVGRSIPSSASPGSSGSAGQEPGRPSIPTPTGVKISSKNGNEKIISKENSENRVYANPPTGVRNANLAAARGDVTTGSAAATSSNGAARVLGSWADSIEDQGPGEDDDFTVIKNKKRRRESPGSPAAAAPSSGTRGAGATRRPRSSTGWAPRAEEVRTTRAHIAEARARQASSTEDHCVFVERSPELEPYHYMRAIDRMFGSTREVFQVTKMNGHFLVGLANRGMAERLINEGLEVEGTLHRAFPFRKRAERITVGNLPFFVGDAAVISALSSFGRVTSIAPKLMKAGPYIYNDGRREAFIILREGMTIERLPTRLDITIKGEAWPAYLSSGIRCSSTPAITSASPAEDAPPAPPPVTPAPSLRTPGSREPAAPTPDVEMSIVEETSASFTSTAKNATRIDLDAFIERHPSVSFAETDALGLGREEVLDLLSSRTKTQRSVPLLPPSQCNALAGLIRQILDLRPGAASNLYRVLGQVKAELRTTPAAVPPTPPLPAPRPAEPMLPTTHREELTPPLMTPPPPAPTDMEEDDPMTEKERDTPPPPAPRLAETTPPIPHGEKTSPHIATPPPPLSCQFIDDRWTEADDILQELNQERDWGLGISESDITEAVIYPEDREPLIRRLSTRRRSLLAGFISAAIERARDADPFVREGMSALRGMLPSCWAQTSLGGDTAIFVLN</sequence>
<feature type="compositionally biased region" description="Low complexity" evidence="1">
    <location>
        <begin position="641"/>
        <end position="653"/>
    </location>
</feature>
<feature type="region of interest" description="Disordered" evidence="1">
    <location>
        <begin position="1"/>
        <end position="22"/>
    </location>
</feature>
<feature type="region of interest" description="Disordered" evidence="1">
    <location>
        <begin position="346"/>
        <end position="448"/>
    </location>
</feature>
<name>A0ABY6KQY9_9ARAC</name>
<feature type="compositionally biased region" description="Polar residues" evidence="1">
    <location>
        <begin position="1206"/>
        <end position="1217"/>
    </location>
</feature>
<keyword evidence="4" id="KW-1185">Reference proteome</keyword>
<dbReference type="SMART" id="SM00343">
    <property type="entry name" value="ZnF_C2HC"/>
    <property type="match status" value="2"/>
</dbReference>
<dbReference type="Proteomes" id="UP001235939">
    <property type="component" value="Chromosome 08"/>
</dbReference>
<feature type="region of interest" description="Disordered" evidence="1">
    <location>
        <begin position="1473"/>
        <end position="1513"/>
    </location>
</feature>
<feature type="region of interest" description="Disordered" evidence="1">
    <location>
        <begin position="551"/>
        <end position="595"/>
    </location>
</feature>
<feature type="compositionally biased region" description="Polar residues" evidence="1">
    <location>
        <begin position="112"/>
        <end position="139"/>
    </location>
</feature>
<feature type="compositionally biased region" description="Pro residues" evidence="1">
    <location>
        <begin position="994"/>
        <end position="1007"/>
    </location>
</feature>
<feature type="compositionally biased region" description="Basic and acidic residues" evidence="1">
    <location>
        <begin position="1399"/>
        <end position="1410"/>
    </location>
</feature>
<feature type="region of interest" description="Disordered" evidence="1">
    <location>
        <begin position="748"/>
        <end position="790"/>
    </location>
</feature>
<evidence type="ECO:0000259" key="2">
    <source>
        <dbReference type="SMART" id="SM00343"/>
    </source>
</evidence>
<dbReference type="PANTHER" id="PTHR24216">
    <property type="entry name" value="PAXILLIN-RELATED"/>
    <property type="match status" value="1"/>
</dbReference>
<feature type="region of interest" description="Disordered" evidence="1">
    <location>
        <begin position="1843"/>
        <end position="1928"/>
    </location>
</feature>
<evidence type="ECO:0000256" key="1">
    <source>
        <dbReference type="SAM" id="MobiDB-lite"/>
    </source>
</evidence>